<keyword evidence="1" id="KW-0863">Zinc-finger</keyword>
<evidence type="ECO:0000313" key="3">
    <source>
        <dbReference type="EMBL" id="GHI86065.1"/>
    </source>
</evidence>
<gene>
    <name evidence="3" type="ORF">Sxan_34290</name>
</gene>
<dbReference type="InterPro" id="IPR007527">
    <property type="entry name" value="Znf_SWIM"/>
</dbReference>
<protein>
    <recommendedName>
        <fullName evidence="2">SWIM-type domain-containing protein</fullName>
    </recommendedName>
</protein>
<dbReference type="PROSITE" id="PS50966">
    <property type="entry name" value="ZF_SWIM"/>
    <property type="match status" value="1"/>
</dbReference>
<dbReference type="AlphaFoldDB" id="A0A919GWY7"/>
<evidence type="ECO:0000256" key="1">
    <source>
        <dbReference type="PROSITE-ProRule" id="PRU00325"/>
    </source>
</evidence>
<keyword evidence="1" id="KW-0862">Zinc</keyword>
<dbReference type="Proteomes" id="UP000600026">
    <property type="component" value="Unassembled WGS sequence"/>
</dbReference>
<dbReference type="RefSeq" id="WP_031140917.1">
    <property type="nucleotide sequence ID" value="NZ_BNEE01000006.1"/>
</dbReference>
<feature type="domain" description="SWIM-type" evidence="2">
    <location>
        <begin position="55"/>
        <end position="89"/>
    </location>
</feature>
<dbReference type="EMBL" id="BNEE01000006">
    <property type="protein sequence ID" value="GHI86065.1"/>
    <property type="molecule type" value="Genomic_DNA"/>
</dbReference>
<dbReference type="OrthoDB" id="242553at2"/>
<evidence type="ECO:0000313" key="4">
    <source>
        <dbReference type="Proteomes" id="UP000600026"/>
    </source>
</evidence>
<proteinExistence type="predicted"/>
<keyword evidence="1" id="KW-0479">Metal-binding</keyword>
<name>A0A919GWY7_9ACTN</name>
<accession>A0A919GWY7</accession>
<evidence type="ECO:0000259" key="2">
    <source>
        <dbReference type="PROSITE" id="PS50966"/>
    </source>
</evidence>
<dbReference type="GO" id="GO:0008270">
    <property type="term" value="F:zinc ion binding"/>
    <property type="evidence" value="ECO:0007669"/>
    <property type="project" value="UniProtKB-KW"/>
</dbReference>
<sequence>MTARADLLALDTGTLAELANRGLVKRAAKELDAGAGAVVSTDGDGALQGRFPDGTLACLPPGAGLGQGSCTCGAPGICRHLIGLVLAHQRAAGAHAAGEEGEARGPAGTAIRAGDADADADAARAGAGAGAGARVGAGPLGWSPGDLDDELLSAAVGARALTAARRVLARGYTARLHRPSAADPVARAELPTCTVRFPVPAPDGVAHAVTDAAADRRGEMIALAVWAFRAAAGADCADPPTQVDVGGPAARSRTGGPELATAAALLDDLLLDGAAHAGPVLATALRRVRDELAGRALHWPADTLTELIEQLDDHAARGARYRTERHALLITEFHARVRAAAAAAGADGAPRGPLSVSQVLGSGERGDTALRRVRLTALGCRIGGTPQERTAEVFLAHGAAGTALVLRRRWELAEGQEPTGPELAARRLAGTTLGAVARGNLVSDSASRTPARSVRIAGTRLASTGVTPVGSAWTELPEPLLLRDFAAHARALEQLPPFLVRPRIEADSVHVVEVHGVAEIGYDPAQQRLEARVRDARGAWATVSAAYNPYSPGALDVLAEALAGGSGEVRYLSAFVRGTGHGLCLDPIAVMTDGGVSVPDLAAPPVGGSRVVSAVGTGPRDPLAGALEAALAALAEAAGRGLRHLPEGARAELEEAAAALARTGLATAAARVRAFLAAHRQAGPRAAVGPWLEAQVQLLTALELRGRQPR</sequence>
<comment type="caution">
    <text evidence="3">The sequence shown here is derived from an EMBL/GenBank/DDBJ whole genome shotgun (WGS) entry which is preliminary data.</text>
</comment>
<reference evidence="3" key="1">
    <citation type="submission" date="2020-09" db="EMBL/GenBank/DDBJ databases">
        <title>Whole genome shotgun sequence of Streptomyces xanthophaeus NBRC 12829.</title>
        <authorList>
            <person name="Komaki H."/>
            <person name="Tamura T."/>
        </authorList>
    </citation>
    <scope>NUCLEOTIDE SEQUENCE</scope>
    <source>
        <strain evidence="3">NBRC 12829</strain>
    </source>
</reference>
<keyword evidence="4" id="KW-1185">Reference proteome</keyword>
<organism evidence="3 4">
    <name type="scientific">Streptomyces xanthophaeus</name>
    <dbReference type="NCBI Taxonomy" id="67385"/>
    <lineage>
        <taxon>Bacteria</taxon>
        <taxon>Bacillati</taxon>
        <taxon>Actinomycetota</taxon>
        <taxon>Actinomycetes</taxon>
        <taxon>Kitasatosporales</taxon>
        <taxon>Streptomycetaceae</taxon>
        <taxon>Streptomyces</taxon>
    </lineage>
</organism>